<dbReference type="OrthoDB" id="5187582at2"/>
<organism evidence="2 3">
    <name type="scientific">Actinomadura rudentiformis</name>
    <dbReference type="NCBI Taxonomy" id="359158"/>
    <lineage>
        <taxon>Bacteria</taxon>
        <taxon>Bacillati</taxon>
        <taxon>Actinomycetota</taxon>
        <taxon>Actinomycetes</taxon>
        <taxon>Streptosporangiales</taxon>
        <taxon>Thermomonosporaceae</taxon>
        <taxon>Actinomadura</taxon>
    </lineage>
</organism>
<keyword evidence="3" id="KW-1185">Reference proteome</keyword>
<keyword evidence="1" id="KW-1133">Transmembrane helix</keyword>
<keyword evidence="1" id="KW-0472">Membrane</keyword>
<feature type="transmembrane region" description="Helical" evidence="1">
    <location>
        <begin position="30"/>
        <end position="51"/>
    </location>
</feature>
<dbReference type="EMBL" id="WBMT01000025">
    <property type="protein sequence ID" value="KAB2341541.1"/>
    <property type="molecule type" value="Genomic_DNA"/>
</dbReference>
<dbReference type="AlphaFoldDB" id="A0A6H9YC02"/>
<comment type="caution">
    <text evidence="2">The sequence shown here is derived from an EMBL/GenBank/DDBJ whole genome shotgun (WGS) entry which is preliminary data.</text>
</comment>
<feature type="transmembrane region" description="Helical" evidence="1">
    <location>
        <begin position="66"/>
        <end position="95"/>
    </location>
</feature>
<gene>
    <name evidence="2" type="ORF">F8566_41090</name>
</gene>
<reference evidence="2 3" key="1">
    <citation type="submission" date="2019-09" db="EMBL/GenBank/DDBJ databases">
        <title>Actinomadura physcomitrii sp. nov., a novel actinomycete isolated from moss [Physcomitrium sphaericum (Ludw) Fuernr].</title>
        <authorList>
            <person name="Zhuang X."/>
            <person name="Liu C."/>
        </authorList>
    </citation>
    <scope>NUCLEOTIDE SEQUENCE [LARGE SCALE GENOMIC DNA]</scope>
    <source>
        <strain evidence="2 3">HMC1</strain>
    </source>
</reference>
<accession>A0A6H9YC02</accession>
<name>A0A6H9YC02_9ACTN</name>
<protein>
    <submittedName>
        <fullName evidence="2">Uncharacterized protein</fullName>
    </submittedName>
</protein>
<evidence type="ECO:0000313" key="3">
    <source>
        <dbReference type="Proteomes" id="UP000468735"/>
    </source>
</evidence>
<proteinExistence type="predicted"/>
<dbReference type="Proteomes" id="UP000468735">
    <property type="component" value="Unassembled WGS sequence"/>
</dbReference>
<evidence type="ECO:0000313" key="2">
    <source>
        <dbReference type="EMBL" id="KAB2341541.1"/>
    </source>
</evidence>
<evidence type="ECO:0000256" key="1">
    <source>
        <dbReference type="SAM" id="Phobius"/>
    </source>
</evidence>
<sequence>MLTEARRAEFHEAVTAHRLKTGSAKSDRPIRAIGALLMIAGVVGAFVAYSASLSQSDARDIGSSQILAIAFVAVAIAGAGFYVAAATAQVLRLWLLRQLVESQARTDQLAAALLSAQQE</sequence>
<dbReference type="RefSeq" id="WP_151568275.1">
    <property type="nucleotide sequence ID" value="NZ_WBMT01000025.1"/>
</dbReference>
<keyword evidence="1" id="KW-0812">Transmembrane</keyword>